<evidence type="ECO:0000256" key="6">
    <source>
        <dbReference type="RuleBase" id="RU362042"/>
    </source>
</evidence>
<sequence>MNLVLWGVFYVILTGILLYFFIKEKVIVEWLKEKEKNIADRLASKGDLGKMKKTADIITVVHIIILALLFWKIMDSGQDLDFSFKRNIIMVVFALNAGVLILRKKQEWAFVVNALLLVLGRLMMDMQGIYLYSYLALGCVLFLVEIYLYQSQIFEAVHLIETSITAVVIVLLIQNFYLGNFMIPTGSMRPTIIENDRFFANMISYKFQDPKRGDIIAFKEPKDNKLLYTKRLVGLPGETLSIDDNGELVINDNVIEMKAHLIGQGKKALTVTNEGLVVILQNGYDNRTGTVYDEVINFKTNLEGKEGTPIQVDKKGILFSDGEMLDTRVFYRKEGFLGFAGKIYIPKKDDVVKLGKIYKMIIEQEISTQSYVINYVEVPLEEIMEQVKAGEKFTDIFYNTDNFRTTGETYIYTLNVKGKDDTVMNILDFKYNKDTMNSLLAGQEITLTHDYYFAMGDNSSDSDDSRYWGYVQDSRIKGKLLFRFLPITKFGIVK</sequence>
<name>D1ALR9_SEBTE</name>
<feature type="domain" description="Peptidase S26" evidence="7">
    <location>
        <begin position="158"/>
        <end position="260"/>
    </location>
</feature>
<dbReference type="eggNOG" id="COG0681">
    <property type="taxonomic scope" value="Bacteria"/>
</dbReference>
<evidence type="ECO:0000256" key="3">
    <source>
        <dbReference type="ARBA" id="ARBA00013208"/>
    </source>
</evidence>
<dbReference type="RefSeq" id="WP_012859786.1">
    <property type="nucleotide sequence ID" value="NC_013517.1"/>
</dbReference>
<dbReference type="KEGG" id="str:Sterm_0303"/>
<dbReference type="NCBIfam" id="TIGR02227">
    <property type="entry name" value="sigpep_I_bact"/>
    <property type="match status" value="1"/>
</dbReference>
<feature type="domain" description="Peptidase S26" evidence="7">
    <location>
        <begin position="433"/>
        <end position="484"/>
    </location>
</feature>
<dbReference type="InterPro" id="IPR019533">
    <property type="entry name" value="Peptidase_S26"/>
</dbReference>
<dbReference type="STRING" id="526218.Sterm_0303"/>
<comment type="similarity">
    <text evidence="2 6">Belongs to the peptidase S26 family.</text>
</comment>
<dbReference type="GO" id="GO:0006465">
    <property type="term" value="P:signal peptide processing"/>
    <property type="evidence" value="ECO:0007669"/>
    <property type="project" value="InterPro"/>
</dbReference>
<dbReference type="SUPFAM" id="SSF51306">
    <property type="entry name" value="LexA/Signal peptidase"/>
    <property type="match status" value="2"/>
</dbReference>
<protein>
    <recommendedName>
        <fullName evidence="3 6">Signal peptidase I</fullName>
        <ecNumber evidence="3 6">3.4.21.89</ecNumber>
    </recommendedName>
</protein>
<evidence type="ECO:0000256" key="5">
    <source>
        <dbReference type="PIRSR" id="PIRSR600223-1"/>
    </source>
</evidence>
<dbReference type="InterPro" id="IPR019757">
    <property type="entry name" value="Pept_S26A_signal_pept_1_Lys-AS"/>
</dbReference>
<evidence type="ECO:0000313" key="9">
    <source>
        <dbReference type="Proteomes" id="UP000000845"/>
    </source>
</evidence>
<evidence type="ECO:0000313" key="8">
    <source>
        <dbReference type="EMBL" id="ACZ07187.1"/>
    </source>
</evidence>
<keyword evidence="6" id="KW-0472">Membrane</keyword>
<dbReference type="AlphaFoldDB" id="D1ALR9"/>
<evidence type="ECO:0000259" key="7">
    <source>
        <dbReference type="Pfam" id="PF10502"/>
    </source>
</evidence>
<evidence type="ECO:0000256" key="2">
    <source>
        <dbReference type="ARBA" id="ARBA00009370"/>
    </source>
</evidence>
<evidence type="ECO:0000256" key="1">
    <source>
        <dbReference type="ARBA" id="ARBA00000677"/>
    </source>
</evidence>
<dbReference type="InterPro" id="IPR036286">
    <property type="entry name" value="LexA/Signal_pep-like_sf"/>
</dbReference>
<dbReference type="GO" id="GO:0009003">
    <property type="term" value="F:signal peptidase activity"/>
    <property type="evidence" value="ECO:0007669"/>
    <property type="project" value="UniProtKB-EC"/>
</dbReference>
<keyword evidence="6" id="KW-1133">Transmembrane helix</keyword>
<dbReference type="PRINTS" id="PR00727">
    <property type="entry name" value="LEADERPTASE"/>
</dbReference>
<dbReference type="PANTHER" id="PTHR43390">
    <property type="entry name" value="SIGNAL PEPTIDASE I"/>
    <property type="match status" value="1"/>
</dbReference>
<dbReference type="Pfam" id="PF10502">
    <property type="entry name" value="Peptidase_S26"/>
    <property type="match status" value="2"/>
</dbReference>
<feature type="transmembrane region" description="Helical" evidence="6">
    <location>
        <begin position="6"/>
        <end position="22"/>
    </location>
</feature>
<dbReference type="GO" id="GO:0004252">
    <property type="term" value="F:serine-type endopeptidase activity"/>
    <property type="evidence" value="ECO:0007669"/>
    <property type="project" value="InterPro"/>
</dbReference>
<dbReference type="PROSITE" id="PS00760">
    <property type="entry name" value="SPASE_I_2"/>
    <property type="match status" value="1"/>
</dbReference>
<feature type="transmembrane region" description="Helical" evidence="6">
    <location>
        <begin position="156"/>
        <end position="178"/>
    </location>
</feature>
<dbReference type="HOGENOM" id="CLU_539460_0_0_0"/>
<organism evidence="8 9">
    <name type="scientific">Sebaldella termitidis (strain ATCC 33386 / NCTC 11300)</name>
    <dbReference type="NCBI Taxonomy" id="526218"/>
    <lineage>
        <taxon>Bacteria</taxon>
        <taxon>Fusobacteriati</taxon>
        <taxon>Fusobacteriota</taxon>
        <taxon>Fusobacteriia</taxon>
        <taxon>Fusobacteriales</taxon>
        <taxon>Leptotrichiaceae</taxon>
        <taxon>Sebaldella</taxon>
    </lineage>
</organism>
<comment type="catalytic activity">
    <reaction evidence="1 6">
        <text>Cleavage of hydrophobic, N-terminal signal or leader sequences from secreted and periplasmic proteins.</text>
        <dbReference type="EC" id="3.4.21.89"/>
    </reaction>
</comment>
<proteinExistence type="inferred from homology"/>
<dbReference type="CDD" id="cd06530">
    <property type="entry name" value="S26_SPase_I"/>
    <property type="match status" value="1"/>
</dbReference>
<dbReference type="GO" id="GO:0016020">
    <property type="term" value="C:membrane"/>
    <property type="evidence" value="ECO:0007669"/>
    <property type="project" value="UniProtKB-SubCell"/>
</dbReference>
<comment type="caution">
    <text evidence="6">Lacks conserved residue(s) required for the propagation of feature annotation.</text>
</comment>
<dbReference type="Proteomes" id="UP000000845">
    <property type="component" value="Chromosome"/>
</dbReference>
<evidence type="ECO:0000256" key="4">
    <source>
        <dbReference type="ARBA" id="ARBA00022801"/>
    </source>
</evidence>
<dbReference type="PANTHER" id="PTHR43390:SF1">
    <property type="entry name" value="CHLOROPLAST PROCESSING PEPTIDASE"/>
    <property type="match status" value="1"/>
</dbReference>
<feature type="active site" evidence="5">
    <location>
        <position position="230"/>
    </location>
</feature>
<feature type="transmembrane region" description="Helical" evidence="6">
    <location>
        <begin position="54"/>
        <end position="71"/>
    </location>
</feature>
<keyword evidence="6" id="KW-0645">Protease</keyword>
<accession>D1ALR9</accession>
<dbReference type="EC" id="3.4.21.89" evidence="3 6"/>
<feature type="transmembrane region" description="Helical" evidence="6">
    <location>
        <begin position="130"/>
        <end position="149"/>
    </location>
</feature>
<keyword evidence="4 6" id="KW-0378">Hydrolase</keyword>
<reference evidence="8 9" key="2">
    <citation type="journal article" date="2010" name="Stand. Genomic Sci.">
        <title>Complete genome sequence of Sebaldella termitidis type strain (NCTC 11300).</title>
        <authorList>
            <person name="Harmon-Smith M."/>
            <person name="Celia L."/>
            <person name="Chertkov O."/>
            <person name="Lapidus A."/>
            <person name="Copeland A."/>
            <person name="Glavina Del Rio T."/>
            <person name="Nolan M."/>
            <person name="Lucas S."/>
            <person name="Tice H."/>
            <person name="Cheng J.F."/>
            <person name="Han C."/>
            <person name="Detter J.C."/>
            <person name="Bruce D."/>
            <person name="Goodwin L."/>
            <person name="Pitluck S."/>
            <person name="Pati A."/>
            <person name="Liolios K."/>
            <person name="Ivanova N."/>
            <person name="Mavromatis K."/>
            <person name="Mikhailova N."/>
            <person name="Chen A."/>
            <person name="Palaniappan K."/>
            <person name="Land M."/>
            <person name="Hauser L."/>
            <person name="Chang Y.J."/>
            <person name="Jeffries C.D."/>
            <person name="Brettin T."/>
            <person name="Goker M."/>
            <person name="Beck B."/>
            <person name="Bristow J."/>
            <person name="Eisen J.A."/>
            <person name="Markowitz V."/>
            <person name="Hugenholtz P."/>
            <person name="Kyrpides N.C."/>
            <person name="Klenk H.P."/>
            <person name="Chen F."/>
        </authorList>
    </citation>
    <scope>NUCLEOTIDE SEQUENCE [LARGE SCALE GENOMIC DNA]</scope>
    <source>
        <strain evidence="9">ATCC 33386 / NCTC 11300</strain>
    </source>
</reference>
<reference evidence="9" key="1">
    <citation type="submission" date="2009-09" db="EMBL/GenBank/DDBJ databases">
        <title>The complete chromosome of Sebaldella termitidis ATCC 33386.</title>
        <authorList>
            <consortium name="US DOE Joint Genome Institute (JGI-PGF)"/>
            <person name="Lucas S."/>
            <person name="Copeland A."/>
            <person name="Lapidus A."/>
            <person name="Glavina del Rio T."/>
            <person name="Dalin E."/>
            <person name="Tice H."/>
            <person name="Bruce D."/>
            <person name="Goodwin L."/>
            <person name="Pitluck S."/>
            <person name="Kyrpides N."/>
            <person name="Mavromatis K."/>
            <person name="Ivanova N."/>
            <person name="Mikhailova N."/>
            <person name="Sims D."/>
            <person name="Meincke L."/>
            <person name="Brettin T."/>
            <person name="Detter J.C."/>
            <person name="Han C."/>
            <person name="Larimer F."/>
            <person name="Land M."/>
            <person name="Hauser L."/>
            <person name="Markowitz V."/>
            <person name="Cheng J.F."/>
            <person name="Hugenholtz P."/>
            <person name="Woyke T."/>
            <person name="Wu D."/>
            <person name="Eisen J.A."/>
        </authorList>
    </citation>
    <scope>NUCLEOTIDE SEQUENCE [LARGE SCALE GENOMIC DNA]</scope>
    <source>
        <strain evidence="9">ATCC 33386 / NCTC 11300</strain>
    </source>
</reference>
<dbReference type="InterPro" id="IPR000223">
    <property type="entry name" value="Pept_S26A_signal_pept_1"/>
</dbReference>
<feature type="active site" evidence="5">
    <location>
        <position position="187"/>
    </location>
</feature>
<keyword evidence="6" id="KW-0812">Transmembrane</keyword>
<keyword evidence="9" id="KW-1185">Reference proteome</keyword>
<gene>
    <name evidence="8" type="ordered locus">Sterm_0303</name>
</gene>
<dbReference type="Gene3D" id="2.10.109.10">
    <property type="entry name" value="Umud Fragment, subunit A"/>
    <property type="match status" value="2"/>
</dbReference>
<comment type="subcellular location">
    <subcellularLocation>
        <location evidence="6">Membrane</location>
        <topology evidence="6">Single-pass type II membrane protein</topology>
    </subcellularLocation>
</comment>
<dbReference type="EMBL" id="CP001739">
    <property type="protein sequence ID" value="ACZ07187.1"/>
    <property type="molecule type" value="Genomic_DNA"/>
</dbReference>